<keyword evidence="1" id="KW-0812">Transmembrane</keyword>
<evidence type="ECO:0000313" key="3">
    <source>
        <dbReference type="Proteomes" id="UP000215914"/>
    </source>
</evidence>
<dbReference type="Proteomes" id="UP000215914">
    <property type="component" value="Unassembled WGS sequence"/>
</dbReference>
<reference evidence="2" key="1">
    <citation type="journal article" date="2017" name="Nature">
        <title>The sunflower genome provides insights into oil metabolism, flowering and Asterid evolution.</title>
        <authorList>
            <person name="Badouin H."/>
            <person name="Gouzy J."/>
            <person name="Grassa C.J."/>
            <person name="Murat F."/>
            <person name="Staton S.E."/>
            <person name="Cottret L."/>
            <person name="Lelandais-Briere C."/>
            <person name="Owens G.L."/>
            <person name="Carrere S."/>
            <person name="Mayjonade B."/>
            <person name="Legrand L."/>
            <person name="Gill N."/>
            <person name="Kane N.C."/>
            <person name="Bowers J.E."/>
            <person name="Hubner S."/>
            <person name="Bellec A."/>
            <person name="Berard A."/>
            <person name="Berges H."/>
            <person name="Blanchet N."/>
            <person name="Boniface M.C."/>
            <person name="Brunel D."/>
            <person name="Catrice O."/>
            <person name="Chaidir N."/>
            <person name="Claudel C."/>
            <person name="Donnadieu C."/>
            <person name="Faraut T."/>
            <person name="Fievet G."/>
            <person name="Helmstetter N."/>
            <person name="King M."/>
            <person name="Knapp S.J."/>
            <person name="Lai Z."/>
            <person name="Le Paslier M.C."/>
            <person name="Lippi Y."/>
            <person name="Lorenzon L."/>
            <person name="Mandel J.R."/>
            <person name="Marage G."/>
            <person name="Marchand G."/>
            <person name="Marquand E."/>
            <person name="Bret-Mestries E."/>
            <person name="Morien E."/>
            <person name="Nambeesan S."/>
            <person name="Nguyen T."/>
            <person name="Pegot-Espagnet P."/>
            <person name="Pouilly N."/>
            <person name="Raftis F."/>
            <person name="Sallet E."/>
            <person name="Schiex T."/>
            <person name="Thomas J."/>
            <person name="Vandecasteele C."/>
            <person name="Vares D."/>
            <person name="Vear F."/>
            <person name="Vautrin S."/>
            <person name="Crespi M."/>
            <person name="Mangin B."/>
            <person name="Burke J.M."/>
            <person name="Salse J."/>
            <person name="Munos S."/>
            <person name="Vincourt P."/>
            <person name="Rieseberg L.H."/>
            <person name="Langlade N.B."/>
        </authorList>
    </citation>
    <scope>NUCLEOTIDE SEQUENCE</scope>
    <source>
        <tissue evidence="2">Leaves</tissue>
    </source>
</reference>
<keyword evidence="1" id="KW-0472">Membrane</keyword>
<protein>
    <submittedName>
        <fullName evidence="2">Uncharacterized protein</fullName>
    </submittedName>
</protein>
<gene>
    <name evidence="2" type="ORF">HanXRQr2_Chr03g0088371</name>
</gene>
<accession>A0A9K3JCN8</accession>
<reference evidence="2" key="2">
    <citation type="submission" date="2020-06" db="EMBL/GenBank/DDBJ databases">
        <title>Helianthus annuus Genome sequencing and assembly Release 2.</title>
        <authorList>
            <person name="Gouzy J."/>
            <person name="Langlade N."/>
            <person name="Munos S."/>
        </authorList>
    </citation>
    <scope>NUCLEOTIDE SEQUENCE</scope>
    <source>
        <tissue evidence="2">Leaves</tissue>
    </source>
</reference>
<evidence type="ECO:0000256" key="1">
    <source>
        <dbReference type="SAM" id="Phobius"/>
    </source>
</evidence>
<organism evidence="2 3">
    <name type="scientific">Helianthus annuus</name>
    <name type="common">Common sunflower</name>
    <dbReference type="NCBI Taxonomy" id="4232"/>
    <lineage>
        <taxon>Eukaryota</taxon>
        <taxon>Viridiplantae</taxon>
        <taxon>Streptophyta</taxon>
        <taxon>Embryophyta</taxon>
        <taxon>Tracheophyta</taxon>
        <taxon>Spermatophyta</taxon>
        <taxon>Magnoliopsida</taxon>
        <taxon>eudicotyledons</taxon>
        <taxon>Gunneridae</taxon>
        <taxon>Pentapetalae</taxon>
        <taxon>asterids</taxon>
        <taxon>campanulids</taxon>
        <taxon>Asterales</taxon>
        <taxon>Asteraceae</taxon>
        <taxon>Asteroideae</taxon>
        <taxon>Heliantheae alliance</taxon>
        <taxon>Heliantheae</taxon>
        <taxon>Helianthus</taxon>
    </lineage>
</organism>
<dbReference type="AlphaFoldDB" id="A0A9K3JCN8"/>
<proteinExistence type="predicted"/>
<comment type="caution">
    <text evidence="2">The sequence shown here is derived from an EMBL/GenBank/DDBJ whole genome shotgun (WGS) entry which is preliminary data.</text>
</comment>
<evidence type="ECO:0000313" key="2">
    <source>
        <dbReference type="EMBL" id="KAF5812609.1"/>
    </source>
</evidence>
<feature type="transmembrane region" description="Helical" evidence="1">
    <location>
        <begin position="89"/>
        <end position="109"/>
    </location>
</feature>
<dbReference type="Gramene" id="mRNA:HanXRQr2_Chr03g0088371">
    <property type="protein sequence ID" value="mRNA:HanXRQr2_Chr03g0088371"/>
    <property type="gene ID" value="HanXRQr2_Chr03g0088371"/>
</dbReference>
<sequence>MVPVVSTFFTFSPHLLKIAGMLPMVCHFDIEREKQRSENPEAMEEDVEDESPNSWFAPVRVRGSGSRFARWHEFGTDGGRFISVRSGTLFRYGVPFIMFILYFFVYKLISLKTKCKLVKIEGVKC</sequence>
<dbReference type="EMBL" id="MNCJ02000318">
    <property type="protein sequence ID" value="KAF5812609.1"/>
    <property type="molecule type" value="Genomic_DNA"/>
</dbReference>
<name>A0A9K3JCN8_HELAN</name>
<keyword evidence="1" id="KW-1133">Transmembrane helix</keyword>
<keyword evidence="3" id="KW-1185">Reference proteome</keyword>